<name>A0ABD5U773_9EURY</name>
<dbReference type="SUPFAM" id="SSF55729">
    <property type="entry name" value="Acyl-CoA N-acyltransferases (Nat)"/>
    <property type="match status" value="1"/>
</dbReference>
<dbReference type="CDD" id="cd04301">
    <property type="entry name" value="NAT_SF"/>
    <property type="match status" value="1"/>
</dbReference>
<reference evidence="2 3" key="1">
    <citation type="journal article" date="2019" name="Int. J. Syst. Evol. Microbiol.">
        <title>The Global Catalogue of Microorganisms (GCM) 10K type strain sequencing project: providing services to taxonomists for standard genome sequencing and annotation.</title>
        <authorList>
            <consortium name="The Broad Institute Genomics Platform"/>
            <consortium name="The Broad Institute Genome Sequencing Center for Infectious Disease"/>
            <person name="Wu L."/>
            <person name="Ma J."/>
        </authorList>
    </citation>
    <scope>NUCLEOTIDE SEQUENCE [LARGE SCALE GENOMIC DNA]</scope>
    <source>
        <strain evidence="2 3">PSRA2</strain>
    </source>
</reference>
<dbReference type="PROSITE" id="PS51186">
    <property type="entry name" value="GNAT"/>
    <property type="match status" value="1"/>
</dbReference>
<protein>
    <submittedName>
        <fullName evidence="2">GNAT family N-acetyltransferase</fullName>
        <ecNumber evidence="2">2.3.1.-</ecNumber>
    </submittedName>
</protein>
<organism evidence="2 3">
    <name type="scientific">Halomarina ordinaria</name>
    <dbReference type="NCBI Taxonomy" id="3033939"/>
    <lineage>
        <taxon>Archaea</taxon>
        <taxon>Methanobacteriati</taxon>
        <taxon>Methanobacteriota</taxon>
        <taxon>Stenosarchaea group</taxon>
        <taxon>Halobacteria</taxon>
        <taxon>Halobacteriales</taxon>
        <taxon>Natronomonadaceae</taxon>
        <taxon>Halomarina</taxon>
    </lineage>
</organism>
<dbReference type="Gene3D" id="3.40.630.30">
    <property type="match status" value="1"/>
</dbReference>
<dbReference type="AlphaFoldDB" id="A0ABD5U773"/>
<accession>A0ABD5U773</accession>
<dbReference type="RefSeq" id="WP_304447890.1">
    <property type="nucleotide sequence ID" value="NZ_JARRAH010000001.1"/>
</dbReference>
<evidence type="ECO:0000313" key="3">
    <source>
        <dbReference type="Proteomes" id="UP001596406"/>
    </source>
</evidence>
<dbReference type="Proteomes" id="UP001596406">
    <property type="component" value="Unassembled WGS sequence"/>
</dbReference>
<keyword evidence="2" id="KW-0808">Transferase</keyword>
<feature type="domain" description="N-acetyltransferase" evidence="1">
    <location>
        <begin position="7"/>
        <end position="151"/>
    </location>
</feature>
<dbReference type="EC" id="2.3.1.-" evidence="2"/>
<gene>
    <name evidence="2" type="ORF">ACFQHK_06720</name>
</gene>
<evidence type="ECO:0000259" key="1">
    <source>
        <dbReference type="PROSITE" id="PS51186"/>
    </source>
</evidence>
<dbReference type="EMBL" id="JBHSXM010000001">
    <property type="protein sequence ID" value="MFC6836198.1"/>
    <property type="molecule type" value="Genomic_DNA"/>
</dbReference>
<keyword evidence="3" id="KW-1185">Reference proteome</keyword>
<proteinExistence type="predicted"/>
<keyword evidence="2" id="KW-0012">Acyltransferase</keyword>
<dbReference type="Pfam" id="PF13527">
    <property type="entry name" value="Acetyltransf_9"/>
    <property type="match status" value="1"/>
</dbReference>
<dbReference type="GO" id="GO:0016746">
    <property type="term" value="F:acyltransferase activity"/>
    <property type="evidence" value="ECO:0007669"/>
    <property type="project" value="UniProtKB-KW"/>
</dbReference>
<sequence length="363" mass="40805">MSHGDDYTVRPYDGDREGYLDLYETVFGARKSREWFAWKYEDNPYADHVPIYVAQRDGEVVGARSFFGLELRAGERTYTTLEPCDTMVHPDHRRRGLFTRMTERAIERYADDGLDLFFDFPNEQSLPGNLKLGWRVVETVTTHYRVQHPGALAPVGEESLVGRALDAAGATAMDAYFGLRGRRVRRLGRDVTVSHYDGVPADHLCPLYESHVPKRFHANRDETFYGWRYDNPEYDYTTYLARRDGEVVGAAVVGESAAKGVANVLDVHPLTDRAANAPVYAALLRSLLQDVSAIPLVALRDGVVPPRVLSGFGFHPDTALPLSKLTEPATLVARPLEDEWTLDGRSLTDPRDWQVSICEKDTA</sequence>
<evidence type="ECO:0000313" key="2">
    <source>
        <dbReference type="EMBL" id="MFC6836198.1"/>
    </source>
</evidence>
<dbReference type="InterPro" id="IPR000182">
    <property type="entry name" value="GNAT_dom"/>
</dbReference>
<comment type="caution">
    <text evidence="2">The sequence shown here is derived from an EMBL/GenBank/DDBJ whole genome shotgun (WGS) entry which is preliminary data.</text>
</comment>
<dbReference type="InterPro" id="IPR016181">
    <property type="entry name" value="Acyl_CoA_acyltransferase"/>
</dbReference>